<evidence type="ECO:0000256" key="1">
    <source>
        <dbReference type="SAM" id="Phobius"/>
    </source>
</evidence>
<evidence type="ECO:0000313" key="3">
    <source>
        <dbReference type="Proteomes" id="UP001054837"/>
    </source>
</evidence>
<dbReference type="EMBL" id="BPLQ01009204">
    <property type="protein sequence ID" value="GIY42495.1"/>
    <property type="molecule type" value="Genomic_DNA"/>
</dbReference>
<evidence type="ECO:0000313" key="2">
    <source>
        <dbReference type="EMBL" id="GIY42495.1"/>
    </source>
</evidence>
<sequence length="126" mass="14241">MDINNPGILKHLYNHPQHWGEMTILLPLLIIVAMLALLSTLSEESRKAGKPEDDLDPDFIRMKEMKIQVIKDKILSEITPTEFPVTTSPANIPEHLLDLLRKENEKENESALGQGETLIAYPMNGE</sequence>
<keyword evidence="3" id="KW-1185">Reference proteome</keyword>
<dbReference type="AlphaFoldDB" id="A0AAV4T895"/>
<keyword evidence="1" id="KW-0812">Transmembrane</keyword>
<keyword evidence="1" id="KW-0472">Membrane</keyword>
<dbReference type="Proteomes" id="UP001054837">
    <property type="component" value="Unassembled WGS sequence"/>
</dbReference>
<reference evidence="2 3" key="1">
    <citation type="submission" date="2021-06" db="EMBL/GenBank/DDBJ databases">
        <title>Caerostris darwini draft genome.</title>
        <authorList>
            <person name="Kono N."/>
            <person name="Arakawa K."/>
        </authorList>
    </citation>
    <scope>NUCLEOTIDE SEQUENCE [LARGE SCALE GENOMIC DNA]</scope>
</reference>
<comment type="caution">
    <text evidence="2">The sequence shown here is derived from an EMBL/GenBank/DDBJ whole genome shotgun (WGS) entry which is preliminary data.</text>
</comment>
<name>A0AAV4T895_9ARAC</name>
<feature type="transmembrane region" description="Helical" evidence="1">
    <location>
        <begin position="22"/>
        <end position="41"/>
    </location>
</feature>
<proteinExistence type="predicted"/>
<accession>A0AAV4T895</accession>
<keyword evidence="1" id="KW-1133">Transmembrane helix</keyword>
<gene>
    <name evidence="2" type="ORF">CDAR_185871</name>
</gene>
<protein>
    <submittedName>
        <fullName evidence="2">Uncharacterized protein</fullName>
    </submittedName>
</protein>
<organism evidence="2 3">
    <name type="scientific">Caerostris darwini</name>
    <dbReference type="NCBI Taxonomy" id="1538125"/>
    <lineage>
        <taxon>Eukaryota</taxon>
        <taxon>Metazoa</taxon>
        <taxon>Ecdysozoa</taxon>
        <taxon>Arthropoda</taxon>
        <taxon>Chelicerata</taxon>
        <taxon>Arachnida</taxon>
        <taxon>Araneae</taxon>
        <taxon>Araneomorphae</taxon>
        <taxon>Entelegynae</taxon>
        <taxon>Araneoidea</taxon>
        <taxon>Araneidae</taxon>
        <taxon>Caerostris</taxon>
    </lineage>
</organism>